<evidence type="ECO:0000313" key="3">
    <source>
        <dbReference type="Proteomes" id="UP000076858"/>
    </source>
</evidence>
<comment type="caution">
    <text evidence="2">The sequence shown here is derived from an EMBL/GenBank/DDBJ whole genome shotgun (WGS) entry which is preliminary data.</text>
</comment>
<dbReference type="InterPro" id="IPR039421">
    <property type="entry name" value="Type_1_exporter"/>
</dbReference>
<dbReference type="STRING" id="35525.A0A164JLX4"/>
<dbReference type="EMBL" id="LRGB01004309">
    <property type="protein sequence ID" value="KZS02470.1"/>
    <property type="molecule type" value="Genomic_DNA"/>
</dbReference>
<dbReference type="InterPro" id="IPR027417">
    <property type="entry name" value="P-loop_NTPase"/>
</dbReference>
<dbReference type="Gene3D" id="3.40.50.300">
    <property type="entry name" value="P-loop containing nucleotide triphosphate hydrolases"/>
    <property type="match status" value="1"/>
</dbReference>
<keyword evidence="3" id="KW-1185">Reference proteome</keyword>
<dbReference type="PANTHER" id="PTHR43394">
    <property type="entry name" value="ATP-DEPENDENT PERMEASE MDL1, MITOCHONDRIAL"/>
    <property type="match status" value="1"/>
</dbReference>
<feature type="domain" description="ABC transporter" evidence="1">
    <location>
        <begin position="13"/>
        <end position="92"/>
    </location>
</feature>
<accession>A0A164JLX4</accession>
<dbReference type="Pfam" id="PF00005">
    <property type="entry name" value="ABC_tran"/>
    <property type="match status" value="1"/>
</dbReference>
<organism evidence="2 3">
    <name type="scientific">Daphnia magna</name>
    <dbReference type="NCBI Taxonomy" id="35525"/>
    <lineage>
        <taxon>Eukaryota</taxon>
        <taxon>Metazoa</taxon>
        <taxon>Ecdysozoa</taxon>
        <taxon>Arthropoda</taxon>
        <taxon>Crustacea</taxon>
        <taxon>Branchiopoda</taxon>
        <taxon>Diplostraca</taxon>
        <taxon>Cladocera</taxon>
        <taxon>Anomopoda</taxon>
        <taxon>Daphniidae</taxon>
        <taxon>Daphnia</taxon>
    </lineage>
</organism>
<dbReference type="GO" id="GO:0005524">
    <property type="term" value="F:ATP binding"/>
    <property type="evidence" value="ECO:0007669"/>
    <property type="project" value="InterPro"/>
</dbReference>
<dbReference type="InterPro" id="IPR003439">
    <property type="entry name" value="ABC_transporter-like_ATP-bd"/>
</dbReference>
<reference evidence="2 3" key="1">
    <citation type="submission" date="2016-03" db="EMBL/GenBank/DDBJ databases">
        <title>EvidentialGene: Evidence-directed Construction of Genes on Genomes.</title>
        <authorList>
            <person name="Gilbert D.G."/>
            <person name="Choi J.-H."/>
            <person name="Mockaitis K."/>
            <person name="Colbourne J."/>
            <person name="Pfrender M."/>
        </authorList>
    </citation>
    <scope>NUCLEOTIDE SEQUENCE [LARGE SCALE GENOMIC DNA]</scope>
    <source>
        <strain evidence="2 3">Xinb3</strain>
        <tissue evidence="2">Complete organism</tissue>
    </source>
</reference>
<name>A0A164JLX4_9CRUS</name>
<dbReference type="Proteomes" id="UP000076858">
    <property type="component" value="Unassembled WGS sequence"/>
</dbReference>
<sequence length="157" mass="17650">SPLLFDKLRFKTNFFIRSSLRDNLDPEHQIPDVELWAALEAVHLKDSFRSIGLDGEMFKGGSCSLSVGQQQLFSLARASLRPSAILVLDEPSSALDVEAEQTLHHCLEHLFENRTILLVAHRLSSLRKCDWICVMENGQLVLQGTPDQVLNELPISD</sequence>
<dbReference type="GO" id="GO:0016887">
    <property type="term" value="F:ATP hydrolysis activity"/>
    <property type="evidence" value="ECO:0007669"/>
    <property type="project" value="InterPro"/>
</dbReference>
<evidence type="ECO:0000259" key="1">
    <source>
        <dbReference type="Pfam" id="PF00005"/>
    </source>
</evidence>
<proteinExistence type="predicted"/>
<keyword evidence="2" id="KW-0675">Receptor</keyword>
<dbReference type="OrthoDB" id="6347324at2759"/>
<feature type="non-terminal residue" evidence="2">
    <location>
        <position position="1"/>
    </location>
</feature>
<protein>
    <submittedName>
        <fullName evidence="2">Sulfonylurea receptor 2B-like protein</fullName>
    </submittedName>
</protein>
<dbReference type="SUPFAM" id="SSF52540">
    <property type="entry name" value="P-loop containing nucleoside triphosphate hydrolases"/>
    <property type="match status" value="1"/>
</dbReference>
<evidence type="ECO:0000313" key="2">
    <source>
        <dbReference type="EMBL" id="KZS02470.1"/>
    </source>
</evidence>
<dbReference type="GO" id="GO:0015421">
    <property type="term" value="F:ABC-type oligopeptide transporter activity"/>
    <property type="evidence" value="ECO:0007669"/>
    <property type="project" value="TreeGrafter"/>
</dbReference>
<dbReference type="PANTHER" id="PTHR43394:SF1">
    <property type="entry name" value="ATP-BINDING CASSETTE SUB-FAMILY B MEMBER 10, MITOCHONDRIAL"/>
    <property type="match status" value="1"/>
</dbReference>
<gene>
    <name evidence="2" type="ORF">APZ42_000480</name>
</gene>
<dbReference type="AlphaFoldDB" id="A0A164JLX4"/>